<evidence type="ECO:0000313" key="2">
    <source>
        <dbReference type="Proteomes" id="UP001265746"/>
    </source>
</evidence>
<accession>A0AAD9SL20</accession>
<gene>
    <name evidence="1" type="ORF">N8I77_004518</name>
</gene>
<dbReference type="AlphaFoldDB" id="A0AAD9SL20"/>
<dbReference type="Proteomes" id="UP001265746">
    <property type="component" value="Unassembled WGS sequence"/>
</dbReference>
<reference evidence="1" key="1">
    <citation type="submission" date="2023-06" db="EMBL/GenBank/DDBJ databases">
        <authorList>
            <person name="Noh H."/>
        </authorList>
    </citation>
    <scope>NUCLEOTIDE SEQUENCE</scope>
    <source>
        <strain evidence="1">DUCC20226</strain>
    </source>
</reference>
<name>A0AAD9SL20_PHOAM</name>
<evidence type="ECO:0000313" key="1">
    <source>
        <dbReference type="EMBL" id="KAK2611143.1"/>
    </source>
</evidence>
<keyword evidence="2" id="KW-1185">Reference proteome</keyword>
<organism evidence="1 2">
    <name type="scientific">Phomopsis amygdali</name>
    <name type="common">Fusicoccum amygdali</name>
    <dbReference type="NCBI Taxonomy" id="1214568"/>
    <lineage>
        <taxon>Eukaryota</taxon>
        <taxon>Fungi</taxon>
        <taxon>Dikarya</taxon>
        <taxon>Ascomycota</taxon>
        <taxon>Pezizomycotina</taxon>
        <taxon>Sordariomycetes</taxon>
        <taxon>Sordariomycetidae</taxon>
        <taxon>Diaporthales</taxon>
        <taxon>Diaporthaceae</taxon>
        <taxon>Diaporthe</taxon>
    </lineage>
</organism>
<comment type="caution">
    <text evidence="1">The sequence shown here is derived from an EMBL/GenBank/DDBJ whole genome shotgun (WGS) entry which is preliminary data.</text>
</comment>
<sequence>MGVVEGDIDSNYLLEKGQTTTPNNKPQCSLITSIRQTIHEYRENREEKYRSLIEEIRGLITKDHIEVKRWNPRSWAGSTSTKQRRALWEEAQNSSTVNHGGYTFSKSHKYKITIKSRNTGSKTSLIQDFRTPEGREQAFMWWNERHQGENKTHAALLAGYDKWEKTYQNYIHEYRSAQRWFLIVEAPKTMWADFRVEALTK</sequence>
<dbReference type="EMBL" id="JAUJFL010000002">
    <property type="protein sequence ID" value="KAK2611143.1"/>
    <property type="molecule type" value="Genomic_DNA"/>
</dbReference>
<proteinExistence type="predicted"/>
<protein>
    <submittedName>
        <fullName evidence="1">Uncharacterized protein</fullName>
    </submittedName>
</protein>